<accession>A0AAJ0BAB1</accession>
<organism evidence="21 22">
    <name type="scientific">Echria macrotheca</name>
    <dbReference type="NCBI Taxonomy" id="438768"/>
    <lineage>
        <taxon>Eukaryota</taxon>
        <taxon>Fungi</taxon>
        <taxon>Dikarya</taxon>
        <taxon>Ascomycota</taxon>
        <taxon>Pezizomycotina</taxon>
        <taxon>Sordariomycetes</taxon>
        <taxon>Sordariomycetidae</taxon>
        <taxon>Sordariales</taxon>
        <taxon>Schizotheciaceae</taxon>
        <taxon>Echria</taxon>
    </lineage>
</organism>
<dbReference type="SUPFAM" id="SSF54768">
    <property type="entry name" value="dsRNA-binding domain-like"/>
    <property type="match status" value="1"/>
</dbReference>
<dbReference type="Pfam" id="PF00636">
    <property type="entry name" value="Ribonuclease_3"/>
    <property type="match status" value="2"/>
</dbReference>
<evidence type="ECO:0000313" key="22">
    <source>
        <dbReference type="Proteomes" id="UP001239445"/>
    </source>
</evidence>
<evidence type="ECO:0000256" key="9">
    <source>
        <dbReference type="ARBA" id="ARBA00022840"/>
    </source>
</evidence>
<dbReference type="InterPro" id="IPR000999">
    <property type="entry name" value="RNase_III_dom"/>
</dbReference>
<dbReference type="PROSITE" id="PS51327">
    <property type="entry name" value="DICER_DSRBF"/>
    <property type="match status" value="1"/>
</dbReference>
<evidence type="ECO:0000256" key="2">
    <source>
        <dbReference type="ARBA" id="ARBA00001946"/>
    </source>
</evidence>
<dbReference type="GO" id="GO:0050688">
    <property type="term" value="P:regulation of defense response to virus"/>
    <property type="evidence" value="ECO:0007669"/>
    <property type="project" value="UniProtKB-KW"/>
</dbReference>
<comment type="cofactor">
    <cofactor evidence="2">
        <name>Mg(2+)</name>
        <dbReference type="ChEBI" id="CHEBI:18420"/>
    </cofactor>
</comment>
<dbReference type="PROSITE" id="PS50142">
    <property type="entry name" value="RNASE_3_2"/>
    <property type="match status" value="2"/>
</dbReference>
<feature type="domain" description="Dicer dsRNA-binding fold" evidence="20">
    <location>
        <begin position="608"/>
        <end position="710"/>
    </location>
</feature>
<dbReference type="GO" id="GO:0005524">
    <property type="term" value="F:ATP binding"/>
    <property type="evidence" value="ECO:0007669"/>
    <property type="project" value="UniProtKB-KW"/>
</dbReference>
<dbReference type="GO" id="GO:0005634">
    <property type="term" value="C:nucleus"/>
    <property type="evidence" value="ECO:0007669"/>
    <property type="project" value="TreeGrafter"/>
</dbReference>
<evidence type="ECO:0000256" key="5">
    <source>
        <dbReference type="ARBA" id="ARBA00022737"/>
    </source>
</evidence>
<evidence type="ECO:0000256" key="8">
    <source>
        <dbReference type="ARBA" id="ARBA00022806"/>
    </source>
</evidence>
<dbReference type="SUPFAM" id="SSF52540">
    <property type="entry name" value="P-loop containing nucleoside triphosphate hydrolases"/>
    <property type="match status" value="1"/>
</dbReference>
<evidence type="ECO:0000256" key="12">
    <source>
        <dbReference type="ARBA" id="ARBA00023118"/>
    </source>
</evidence>
<dbReference type="Pfam" id="PF03368">
    <property type="entry name" value="Dicer_dimer"/>
    <property type="match status" value="1"/>
</dbReference>
<dbReference type="Pfam" id="PF00270">
    <property type="entry name" value="DEAD"/>
    <property type="match status" value="1"/>
</dbReference>
<evidence type="ECO:0000259" key="19">
    <source>
        <dbReference type="PROSITE" id="PS51194"/>
    </source>
</evidence>
<evidence type="ECO:0000256" key="1">
    <source>
        <dbReference type="ARBA" id="ARBA00001936"/>
    </source>
</evidence>
<dbReference type="SMART" id="SM00535">
    <property type="entry name" value="RIBOc"/>
    <property type="match status" value="2"/>
</dbReference>
<proteinExistence type="inferred from homology"/>
<dbReference type="PROSITE" id="PS51192">
    <property type="entry name" value="HELICASE_ATP_BIND_1"/>
    <property type="match status" value="1"/>
</dbReference>
<keyword evidence="4" id="KW-0479">Metal-binding</keyword>
<feature type="region of interest" description="Disordered" evidence="15">
    <location>
        <begin position="1258"/>
        <end position="1277"/>
    </location>
</feature>
<dbReference type="InterPro" id="IPR038248">
    <property type="entry name" value="Dicer_dimer_sf"/>
</dbReference>
<evidence type="ECO:0000256" key="4">
    <source>
        <dbReference type="ARBA" id="ARBA00022723"/>
    </source>
</evidence>
<name>A0AAJ0BAB1_9PEZI</name>
<dbReference type="InterPro" id="IPR014001">
    <property type="entry name" value="Helicase_ATP-bd"/>
</dbReference>
<dbReference type="PANTHER" id="PTHR14950:SF37">
    <property type="entry name" value="ENDORIBONUCLEASE DICER"/>
    <property type="match status" value="1"/>
</dbReference>
<dbReference type="Gene3D" id="3.30.160.380">
    <property type="entry name" value="Dicer dimerisation domain"/>
    <property type="match status" value="1"/>
</dbReference>
<keyword evidence="8" id="KW-0347">Helicase</keyword>
<dbReference type="Pfam" id="PF00271">
    <property type="entry name" value="Helicase_C"/>
    <property type="match status" value="1"/>
</dbReference>
<dbReference type="GO" id="GO:0030422">
    <property type="term" value="P:siRNA processing"/>
    <property type="evidence" value="ECO:0007669"/>
    <property type="project" value="TreeGrafter"/>
</dbReference>
<dbReference type="InterPro" id="IPR011545">
    <property type="entry name" value="DEAD/DEAH_box_helicase_dom"/>
</dbReference>
<dbReference type="CDD" id="cd18802">
    <property type="entry name" value="SF2_C_dicer"/>
    <property type="match status" value="1"/>
</dbReference>
<keyword evidence="6" id="KW-0547">Nucleotide-binding</keyword>
<evidence type="ECO:0000256" key="13">
    <source>
        <dbReference type="ARBA" id="ARBA00023211"/>
    </source>
</evidence>
<dbReference type="CDD" id="cd00048">
    <property type="entry name" value="DSRM_SF"/>
    <property type="match status" value="1"/>
</dbReference>
<evidence type="ECO:0000313" key="21">
    <source>
        <dbReference type="EMBL" id="KAK1754599.1"/>
    </source>
</evidence>
<dbReference type="PROSITE" id="PS00517">
    <property type="entry name" value="RNASE_3_1"/>
    <property type="match status" value="1"/>
</dbReference>
<gene>
    <name evidence="21" type="ORF">QBC47DRAFT_222042</name>
</gene>
<dbReference type="PROSITE" id="PS51194">
    <property type="entry name" value="HELICASE_CTER"/>
    <property type="match status" value="1"/>
</dbReference>
<dbReference type="GO" id="GO:0004386">
    <property type="term" value="F:helicase activity"/>
    <property type="evidence" value="ECO:0007669"/>
    <property type="project" value="UniProtKB-KW"/>
</dbReference>
<dbReference type="Pfam" id="PF00035">
    <property type="entry name" value="dsrm"/>
    <property type="match status" value="1"/>
</dbReference>
<dbReference type="InterPro" id="IPR027417">
    <property type="entry name" value="P-loop_NTPase"/>
</dbReference>
<feature type="domain" description="RNase III" evidence="17">
    <location>
        <begin position="1162"/>
        <end position="1363"/>
    </location>
</feature>
<evidence type="ECO:0000259" key="18">
    <source>
        <dbReference type="PROSITE" id="PS51192"/>
    </source>
</evidence>
<dbReference type="Gene3D" id="3.30.160.20">
    <property type="match status" value="1"/>
</dbReference>
<protein>
    <submittedName>
        <fullName evidence="21">Dicer-like protein 2</fullName>
    </submittedName>
</protein>
<dbReference type="InterPro" id="IPR014720">
    <property type="entry name" value="dsRBD_dom"/>
</dbReference>
<dbReference type="CDD" id="cd18034">
    <property type="entry name" value="DEXHc_dicer"/>
    <property type="match status" value="1"/>
</dbReference>
<keyword evidence="10" id="KW-0460">Magnesium</keyword>
<dbReference type="GO" id="GO:0004525">
    <property type="term" value="F:ribonuclease III activity"/>
    <property type="evidence" value="ECO:0007669"/>
    <property type="project" value="InterPro"/>
</dbReference>
<dbReference type="SUPFAM" id="SSF69065">
    <property type="entry name" value="RNase III domain-like"/>
    <property type="match status" value="2"/>
</dbReference>
<dbReference type="InterPro" id="IPR001650">
    <property type="entry name" value="Helicase_C-like"/>
</dbReference>
<comment type="similarity">
    <text evidence="14">Belongs to the helicase family. Dicer subfamily.</text>
</comment>
<evidence type="ECO:0000256" key="14">
    <source>
        <dbReference type="PROSITE-ProRule" id="PRU00657"/>
    </source>
</evidence>
<dbReference type="PANTHER" id="PTHR14950">
    <property type="entry name" value="DICER-RELATED"/>
    <property type="match status" value="1"/>
</dbReference>
<feature type="domain" description="RNase III" evidence="17">
    <location>
        <begin position="987"/>
        <end position="1119"/>
    </location>
</feature>
<dbReference type="SMART" id="SM00487">
    <property type="entry name" value="DEXDc"/>
    <property type="match status" value="1"/>
</dbReference>
<feature type="domain" description="DRBM" evidence="16">
    <location>
        <begin position="1393"/>
        <end position="1462"/>
    </location>
</feature>
<feature type="domain" description="Helicase ATP-binding" evidence="18">
    <location>
        <begin position="75"/>
        <end position="251"/>
    </location>
</feature>
<reference evidence="21" key="1">
    <citation type="submission" date="2023-06" db="EMBL/GenBank/DDBJ databases">
        <title>Genome-scale phylogeny and comparative genomics of the fungal order Sordariales.</title>
        <authorList>
            <consortium name="Lawrence Berkeley National Laboratory"/>
            <person name="Hensen N."/>
            <person name="Bonometti L."/>
            <person name="Westerberg I."/>
            <person name="Brannstrom I.O."/>
            <person name="Guillou S."/>
            <person name="Cros-Aarteil S."/>
            <person name="Calhoun S."/>
            <person name="Haridas S."/>
            <person name="Kuo A."/>
            <person name="Mondo S."/>
            <person name="Pangilinan J."/>
            <person name="Riley R."/>
            <person name="Labutti K."/>
            <person name="Andreopoulos B."/>
            <person name="Lipzen A."/>
            <person name="Chen C."/>
            <person name="Yanf M."/>
            <person name="Daum C."/>
            <person name="Ng V."/>
            <person name="Clum A."/>
            <person name="Steindorff A."/>
            <person name="Ohm R."/>
            <person name="Martin F."/>
            <person name="Silar P."/>
            <person name="Natvig D."/>
            <person name="Lalanne C."/>
            <person name="Gautier V."/>
            <person name="Ament-Velasquez S.L."/>
            <person name="Kruys A."/>
            <person name="Hutchinson M.I."/>
            <person name="Powell A.J."/>
            <person name="Barry K."/>
            <person name="Miller A.N."/>
            <person name="Grigoriev I.V."/>
            <person name="Debuchy R."/>
            <person name="Gladieux P."/>
            <person name="Thoren M.H."/>
            <person name="Johannesson H."/>
        </authorList>
    </citation>
    <scope>NUCLEOTIDE SEQUENCE</scope>
    <source>
        <strain evidence="21">PSN4</strain>
    </source>
</reference>
<dbReference type="GO" id="GO:0046872">
    <property type="term" value="F:metal ion binding"/>
    <property type="evidence" value="ECO:0007669"/>
    <property type="project" value="UniProtKB-KW"/>
</dbReference>
<evidence type="ECO:0000256" key="15">
    <source>
        <dbReference type="SAM" id="MobiDB-lite"/>
    </source>
</evidence>
<comment type="caution">
    <text evidence="21">The sequence shown here is derived from an EMBL/GenBank/DDBJ whole genome shotgun (WGS) entry which is preliminary data.</text>
</comment>
<feature type="compositionally biased region" description="Low complexity" evidence="15">
    <location>
        <begin position="47"/>
        <end position="65"/>
    </location>
</feature>
<evidence type="ECO:0000256" key="6">
    <source>
        <dbReference type="ARBA" id="ARBA00022741"/>
    </source>
</evidence>
<evidence type="ECO:0000259" key="20">
    <source>
        <dbReference type="PROSITE" id="PS51327"/>
    </source>
</evidence>
<keyword evidence="5" id="KW-0677">Repeat</keyword>
<feature type="region of interest" description="Disordered" evidence="15">
    <location>
        <begin position="1"/>
        <end position="65"/>
    </location>
</feature>
<feature type="domain" description="Helicase C-terminal" evidence="19">
    <location>
        <begin position="421"/>
        <end position="599"/>
    </location>
</feature>
<keyword evidence="13" id="KW-0464">Manganese</keyword>
<comment type="cofactor">
    <cofactor evidence="1">
        <name>Mn(2+)</name>
        <dbReference type="ChEBI" id="CHEBI:29035"/>
    </cofactor>
</comment>
<keyword evidence="22" id="KW-1185">Reference proteome</keyword>
<evidence type="ECO:0000256" key="11">
    <source>
        <dbReference type="ARBA" id="ARBA00022884"/>
    </source>
</evidence>
<keyword evidence="12" id="KW-0051">Antiviral defense</keyword>
<dbReference type="EMBL" id="MU839835">
    <property type="protein sequence ID" value="KAK1754599.1"/>
    <property type="molecule type" value="Genomic_DNA"/>
</dbReference>
<dbReference type="GO" id="GO:0005737">
    <property type="term" value="C:cytoplasm"/>
    <property type="evidence" value="ECO:0007669"/>
    <property type="project" value="TreeGrafter"/>
</dbReference>
<dbReference type="GO" id="GO:0003723">
    <property type="term" value="F:RNA binding"/>
    <property type="evidence" value="ECO:0007669"/>
    <property type="project" value="UniProtKB-UniRule"/>
</dbReference>
<keyword evidence="3" id="KW-0930">Antiviral protein</keyword>
<keyword evidence="7" id="KW-0378">Hydrolase</keyword>
<keyword evidence="9" id="KW-0067">ATP-binding</keyword>
<dbReference type="Gene3D" id="1.10.1520.10">
    <property type="entry name" value="Ribonuclease III domain"/>
    <property type="match status" value="2"/>
</dbReference>
<evidence type="ECO:0000256" key="3">
    <source>
        <dbReference type="ARBA" id="ARBA00022721"/>
    </source>
</evidence>
<evidence type="ECO:0000259" key="16">
    <source>
        <dbReference type="PROSITE" id="PS50137"/>
    </source>
</evidence>
<dbReference type="PROSITE" id="PS50137">
    <property type="entry name" value="DS_RBD"/>
    <property type="match status" value="1"/>
</dbReference>
<dbReference type="GO" id="GO:0051607">
    <property type="term" value="P:defense response to virus"/>
    <property type="evidence" value="ECO:0007669"/>
    <property type="project" value="UniProtKB-KW"/>
</dbReference>
<feature type="compositionally biased region" description="Acidic residues" evidence="15">
    <location>
        <begin position="12"/>
        <end position="26"/>
    </location>
</feature>
<dbReference type="InterPro" id="IPR036389">
    <property type="entry name" value="RNase_III_sf"/>
</dbReference>
<dbReference type="Gene3D" id="3.40.50.300">
    <property type="entry name" value="P-loop containing nucleotide triphosphate hydrolases"/>
    <property type="match status" value="2"/>
</dbReference>
<dbReference type="Proteomes" id="UP001239445">
    <property type="component" value="Unassembled WGS sequence"/>
</dbReference>
<dbReference type="CDD" id="cd00593">
    <property type="entry name" value="RIBOc"/>
    <property type="match status" value="2"/>
</dbReference>
<sequence length="1473" mass="165111">MTGPGEEMVIDHEDDWSTCSDSDAEAAQDGPPQDSMVSSAPSEQLEPEASSGESTPAEASPEPPTMTARAYQLEMFELSLKQNIIVAMDTGSGKTHVAVLRIREELGRSDKRVWFLAPTVPLAGQQHDVLRAQIAGIQSRLIRGSDNVEAWSDHATWNEILHNVRVVVSTFQILFDAVSHGFVRLDSLSLIVVDEAHHCIGNNAVARLMREIYWRDKQNGREVPHIMGLTASPLMRNNFKDLETLESTLDAVCRTPTEHRDELMTMVNRPQVHTVRYPDPPSPEGNDLSRATPSLASLTSVFRGLNLLQDPDVIYETAQKTERSRQKLLRIMKTQSTYCRTKFRSFINAAKVMHSQLGSWATNYYIHTVITRFLSTSSARNNRLLEGLSEEASRYLAEAFRIVNAPPPPTVPDVTSPKVETLLQILSSHGKETVGIIFAKDRATVGVLTHLLSVHPLTADRYRVGSVVGSTKPGRDYLDLSRKEDLFSLQEFRVGKTNLLVATSVLEEGIDVPECNLVICFDQPNTPKSFIQRRGRARMSSSHLYLMISESSGRDTDVWKQFEDGMRRMYEDDMQRKQTFEEIERAENPDYPVLEVEETRARLTIDDAKRHLEHFCGTLSSRKFIDPRPYYTIGSLDGRPLSPETRALLKATVHLPTSLVPELRRFTSLQGWYSQEYAMKDAAFHAYSQLYEAGLVNKNLLPVHVSELLPDAVGRAGLAVVSEQLNPWVGISHKWRATDGELFRRRVLFENKYESISAEFHIVLPVPIPHMAPVKIYWDAHSDWTITMDESEERAPRSHQPDHTMALLSMSFGHRQGWVNPEKRHPLRIVSACGDLSMDDMAALDFSPDLMQGAASGHLIRDVEQANQPYIYLGWLPNKPPADMIGRLPRWGPKRQAMDYESAPDVPYVVVRSWPKRAGSFQPVGPKTAEAAGSSKPYPRIHPAAVVRVDRVPAKFTHIGMLIPALTYALETHLVASDLMANHLESLHLSDLSLVLMAISTTSSRGPVNYERVEFLGDSILKFCTTANVSARFLLWPEGYLTQYKDKIVSNSRLFQAAVESGLDRYIITKPYSVQRPFYVEDLINITPTEQMEERRQLATKTPADVIESLIGISYLEGGLQKAVDCMSLLLPDGKMKWQGIERCRQVLYENAPADHRLPTTMGRAEVLIGYTFKKKALLVEALTHGSYNLPGVTACLERLEFLGDAVLDYIVVTALFDIPELQNWHMHRLKTALVNGDILAFLVMEWAVEEERMEVSSSIKSEDEGEEDEETTVVTGKNSKPILTERTMVKHALWSFMRHASGDMGIVQQATQKRYEELRGEIVDALQTGSHYPWAQLAKLQAQKFYSDLFESVLGAVWVDSGSIEACKGVVERVGILPMMRRLLADGVKVLHPKEELSQRALGKKVDYQISVVEVGEDKESREFACRVVLESRVLAEVTGGVTKEEAKTRAAAIACSVLQGEAEGPVGGEWG</sequence>
<keyword evidence="11 14" id="KW-0694">RNA-binding</keyword>
<evidence type="ECO:0000256" key="7">
    <source>
        <dbReference type="ARBA" id="ARBA00022801"/>
    </source>
</evidence>
<evidence type="ECO:0000259" key="17">
    <source>
        <dbReference type="PROSITE" id="PS50142"/>
    </source>
</evidence>
<evidence type="ECO:0000256" key="10">
    <source>
        <dbReference type="ARBA" id="ARBA00022842"/>
    </source>
</evidence>
<dbReference type="InterPro" id="IPR005034">
    <property type="entry name" value="Dicer_dimerisation"/>
</dbReference>
<dbReference type="SMART" id="SM00490">
    <property type="entry name" value="HELICc"/>
    <property type="match status" value="1"/>
</dbReference>